<proteinExistence type="predicted"/>
<feature type="compositionally biased region" description="Low complexity" evidence="1">
    <location>
        <begin position="161"/>
        <end position="174"/>
    </location>
</feature>
<organism evidence="2 3">
    <name type="scientific">Polyrhizophydium stewartii</name>
    <dbReference type="NCBI Taxonomy" id="2732419"/>
    <lineage>
        <taxon>Eukaryota</taxon>
        <taxon>Fungi</taxon>
        <taxon>Fungi incertae sedis</taxon>
        <taxon>Chytridiomycota</taxon>
        <taxon>Chytridiomycota incertae sedis</taxon>
        <taxon>Chytridiomycetes</taxon>
        <taxon>Rhizophydiales</taxon>
        <taxon>Rhizophydiales incertae sedis</taxon>
        <taxon>Polyrhizophydium</taxon>
    </lineage>
</organism>
<comment type="caution">
    <text evidence="2">The sequence shown here is derived from an EMBL/GenBank/DDBJ whole genome shotgun (WGS) entry which is preliminary data.</text>
</comment>
<feature type="compositionally biased region" description="Low complexity" evidence="1">
    <location>
        <begin position="117"/>
        <end position="138"/>
    </location>
</feature>
<evidence type="ECO:0000313" key="3">
    <source>
        <dbReference type="Proteomes" id="UP001527925"/>
    </source>
</evidence>
<feature type="region of interest" description="Disordered" evidence="1">
    <location>
        <begin position="67"/>
        <end position="236"/>
    </location>
</feature>
<feature type="compositionally biased region" description="Pro residues" evidence="1">
    <location>
        <begin position="493"/>
        <end position="507"/>
    </location>
</feature>
<keyword evidence="3" id="KW-1185">Reference proteome</keyword>
<feature type="compositionally biased region" description="Basic and acidic residues" evidence="1">
    <location>
        <begin position="387"/>
        <end position="404"/>
    </location>
</feature>
<feature type="compositionally biased region" description="Polar residues" evidence="1">
    <location>
        <begin position="1"/>
        <end position="10"/>
    </location>
</feature>
<protein>
    <submittedName>
        <fullName evidence="2">Uncharacterized protein</fullName>
    </submittedName>
</protein>
<feature type="region of interest" description="Disordered" evidence="1">
    <location>
        <begin position="441"/>
        <end position="513"/>
    </location>
</feature>
<evidence type="ECO:0000313" key="2">
    <source>
        <dbReference type="EMBL" id="KAL2911974.1"/>
    </source>
</evidence>
<dbReference type="Proteomes" id="UP001527925">
    <property type="component" value="Unassembled WGS sequence"/>
</dbReference>
<feature type="compositionally biased region" description="Low complexity" evidence="1">
    <location>
        <begin position="82"/>
        <end position="100"/>
    </location>
</feature>
<gene>
    <name evidence="2" type="ORF">HK105_208521</name>
</gene>
<name>A0ABR4MXN8_9FUNG</name>
<reference evidence="2 3" key="1">
    <citation type="submission" date="2023-09" db="EMBL/GenBank/DDBJ databases">
        <title>Pangenome analysis of Batrachochytrium dendrobatidis and related Chytrids.</title>
        <authorList>
            <person name="Yacoub M.N."/>
            <person name="Stajich J.E."/>
            <person name="James T.Y."/>
        </authorList>
    </citation>
    <scope>NUCLEOTIDE SEQUENCE [LARGE SCALE GENOMIC DNA]</scope>
    <source>
        <strain evidence="2 3">JEL0888</strain>
    </source>
</reference>
<accession>A0ABR4MXN8</accession>
<feature type="region of interest" description="Disordered" evidence="1">
    <location>
        <begin position="1"/>
        <end position="27"/>
    </location>
</feature>
<dbReference type="EMBL" id="JADGIZ020000081">
    <property type="protein sequence ID" value="KAL2911974.1"/>
    <property type="molecule type" value="Genomic_DNA"/>
</dbReference>
<feature type="compositionally biased region" description="Basic and acidic residues" evidence="1">
    <location>
        <begin position="225"/>
        <end position="236"/>
    </location>
</feature>
<feature type="region of interest" description="Disordered" evidence="1">
    <location>
        <begin position="352"/>
        <end position="405"/>
    </location>
</feature>
<sequence>MEEPGQSGSVAKQAERDATDLDDIAQAPWQSEYRREFTWKTPLKSSLVHDVRDEAVQVELPLLDARAAAQPADGEKQRESPSRLAAPARPRSAWSDAASSGGVREQGGIPLSPLVLPASADRADSPSAAAGVAAARGATSDGIDERRAAASPGGGLDMTQAAASAASGFAASRSVPPDSATPVARGIARKVAIDAPEDAVAHEPHQQPQPSLHGHKKRPPSSAKHRQEYQDQRQQREADQPLMHLFGNGNTHPSVPELALKTFNVRAPPDQIYPHTAERGHRIRDFEATVLAASSPRDATTQRPRIINPTEALKQYMLAREQVAKLQASFRSEYQREFIDWTRSLDRIRASSRGSRLNKTLADHTPGADVDGKSAQMADPDLGAGAAERDLPGRDGGELDDAVKPKPGRSIIEELHGMPAAGVTTEQSSAYYEKRHFAAPADSLLDTGGPGPQTQVARERRGAPSPQIVPATWHLAQDVLKRASSRNRSVAGSPPPSATSPGQPPSPDARRVA</sequence>
<evidence type="ECO:0000256" key="1">
    <source>
        <dbReference type="SAM" id="MobiDB-lite"/>
    </source>
</evidence>